<keyword evidence="2 3" id="KW-0833">Ubl conjugation pathway</keyword>
<dbReference type="InterPro" id="IPR036296">
    <property type="entry name" value="SKP1-like_dim_sf"/>
</dbReference>
<dbReference type="AlphaFoldDB" id="A0A7J6LSI8"/>
<evidence type="ECO:0000313" key="7">
    <source>
        <dbReference type="EMBL" id="KAF4662249.1"/>
    </source>
</evidence>
<dbReference type="PIRSF" id="PIRSF028729">
    <property type="entry name" value="E3_ubiquit_lig_SCF_Skp"/>
    <property type="match status" value="1"/>
</dbReference>
<dbReference type="FunFam" id="3.30.710.10:FF:000026">
    <property type="entry name" value="E3 ubiquitin ligase complex SCF subunit"/>
    <property type="match status" value="1"/>
</dbReference>
<dbReference type="PANTHER" id="PTHR11165">
    <property type="entry name" value="SKP1"/>
    <property type="match status" value="1"/>
</dbReference>
<evidence type="ECO:0000256" key="1">
    <source>
        <dbReference type="ARBA" id="ARBA00009993"/>
    </source>
</evidence>
<organism evidence="7 8">
    <name type="scientific">Perkinsus chesapeaki</name>
    <name type="common">Clam parasite</name>
    <name type="synonym">Perkinsus andrewsi</name>
    <dbReference type="NCBI Taxonomy" id="330153"/>
    <lineage>
        <taxon>Eukaryota</taxon>
        <taxon>Sar</taxon>
        <taxon>Alveolata</taxon>
        <taxon>Perkinsozoa</taxon>
        <taxon>Perkinsea</taxon>
        <taxon>Perkinsida</taxon>
        <taxon>Perkinsidae</taxon>
        <taxon>Perkinsus</taxon>
    </lineage>
</organism>
<comment type="caution">
    <text evidence="7">The sequence shown here is derived from an EMBL/GenBank/DDBJ whole genome shotgun (WGS) entry which is preliminary data.</text>
</comment>
<dbReference type="InterPro" id="IPR001232">
    <property type="entry name" value="SKP1-like"/>
</dbReference>
<evidence type="ECO:0000256" key="4">
    <source>
        <dbReference type="SAM" id="MobiDB-lite"/>
    </source>
</evidence>
<feature type="region of interest" description="Disordered" evidence="4">
    <location>
        <begin position="183"/>
        <end position="202"/>
    </location>
</feature>
<dbReference type="EMBL" id="JAAPAO010000352">
    <property type="protein sequence ID" value="KAF4662249.1"/>
    <property type="molecule type" value="Genomic_DNA"/>
</dbReference>
<name>A0A7J6LSI8_PERCH</name>
<protein>
    <submittedName>
        <fullName evidence="7">Suppressor of kinetochore protein mutant</fullName>
    </submittedName>
</protein>
<dbReference type="Gene3D" id="3.30.710.10">
    <property type="entry name" value="Potassium Channel Kv1.1, Chain A"/>
    <property type="match status" value="1"/>
</dbReference>
<dbReference type="Proteomes" id="UP000591131">
    <property type="component" value="Unassembled WGS sequence"/>
</dbReference>
<evidence type="ECO:0000256" key="2">
    <source>
        <dbReference type="ARBA" id="ARBA00022786"/>
    </source>
</evidence>
<dbReference type="InterPro" id="IPR016072">
    <property type="entry name" value="Skp1_comp_dimer"/>
</dbReference>
<dbReference type="InterPro" id="IPR016073">
    <property type="entry name" value="Skp1_comp_POZ"/>
</dbReference>
<dbReference type="SUPFAM" id="SSF54695">
    <property type="entry name" value="POZ domain"/>
    <property type="match status" value="1"/>
</dbReference>
<reference evidence="7 8" key="1">
    <citation type="submission" date="2020-04" db="EMBL/GenBank/DDBJ databases">
        <title>Perkinsus chesapeaki whole genome sequence.</title>
        <authorList>
            <person name="Bogema D.R."/>
        </authorList>
    </citation>
    <scope>NUCLEOTIDE SEQUENCE [LARGE SCALE GENOMIC DNA]</scope>
    <source>
        <strain evidence="7">ATCC PRA-425</strain>
    </source>
</reference>
<comment type="similarity">
    <text evidence="1 3">Belongs to the SKP1 family.</text>
</comment>
<comment type="pathway">
    <text evidence="3">Protein modification; protein ubiquitination.</text>
</comment>
<evidence type="ECO:0000256" key="3">
    <source>
        <dbReference type="PIRNR" id="PIRNR028729"/>
    </source>
</evidence>
<keyword evidence="8" id="KW-1185">Reference proteome</keyword>
<dbReference type="Pfam" id="PF03931">
    <property type="entry name" value="Skp1_POZ"/>
    <property type="match status" value="1"/>
</dbReference>
<dbReference type="Pfam" id="PF01466">
    <property type="entry name" value="Skp1"/>
    <property type="match status" value="1"/>
</dbReference>
<dbReference type="SMART" id="SM00512">
    <property type="entry name" value="Skp1"/>
    <property type="match status" value="1"/>
</dbReference>
<dbReference type="GO" id="GO:0016567">
    <property type="term" value="P:protein ubiquitination"/>
    <property type="evidence" value="ECO:0007669"/>
    <property type="project" value="UniProtKB-UniPathway"/>
</dbReference>
<accession>A0A7J6LSI8</accession>
<evidence type="ECO:0000313" key="8">
    <source>
        <dbReference type="Proteomes" id="UP000591131"/>
    </source>
</evidence>
<proteinExistence type="inferred from homology"/>
<dbReference type="OrthoDB" id="2342932at2759"/>
<dbReference type="InterPro" id="IPR011333">
    <property type="entry name" value="SKP1/BTB/POZ_sf"/>
</dbReference>
<feature type="domain" description="SKP1 component POZ" evidence="6">
    <location>
        <begin position="5"/>
        <end position="66"/>
    </location>
</feature>
<gene>
    <name evidence="7" type="primary">SKP1_2</name>
    <name evidence="7" type="ORF">FOL47_006347</name>
</gene>
<dbReference type="UniPathway" id="UPA00143"/>
<dbReference type="InterPro" id="IPR016897">
    <property type="entry name" value="SKP1"/>
</dbReference>
<dbReference type="CDD" id="cd18322">
    <property type="entry name" value="BTB_POZ_SKP1"/>
    <property type="match status" value="1"/>
</dbReference>
<evidence type="ECO:0000259" key="6">
    <source>
        <dbReference type="Pfam" id="PF03931"/>
    </source>
</evidence>
<sequence>MSEEIVKLRTSDGVVMTMPLQAACFSVLVKNMVDDASGNISDEEIPLPNVSSKILEKVIQWCEYHVDHSTSIINKPLKMGGQLRDNGVVEWDIKFLEMPEKELFDVMLAANFMDIKPLLELCCASVASSIKSKTVEELREELGVGEEGFTPEEEEKILRDNASWCKEAADMLKDIEKEKAIQAAAEAQERSEGADENAEANA</sequence>
<dbReference type="GO" id="GO:0006511">
    <property type="term" value="P:ubiquitin-dependent protein catabolic process"/>
    <property type="evidence" value="ECO:0007669"/>
    <property type="project" value="InterPro"/>
</dbReference>
<feature type="domain" description="SKP1 component dimerisation" evidence="5">
    <location>
        <begin position="116"/>
        <end position="162"/>
    </location>
</feature>
<evidence type="ECO:0000259" key="5">
    <source>
        <dbReference type="Pfam" id="PF01466"/>
    </source>
</evidence>
<dbReference type="SUPFAM" id="SSF81382">
    <property type="entry name" value="Skp1 dimerisation domain-like"/>
    <property type="match status" value="1"/>
</dbReference>